<dbReference type="InterPro" id="IPR044148">
    <property type="entry name" value="ALDH_GabD1-like"/>
</dbReference>
<evidence type="ECO:0000256" key="1">
    <source>
        <dbReference type="ARBA" id="ARBA00009986"/>
    </source>
</evidence>
<gene>
    <name evidence="5" type="ORF">E4T88_12155</name>
</gene>
<dbReference type="InterPro" id="IPR016162">
    <property type="entry name" value="Ald_DH_N"/>
</dbReference>
<protein>
    <submittedName>
        <fullName evidence="5">NAD-dependent succinate-semialdehyde dehydrogenase</fullName>
    </submittedName>
</protein>
<keyword evidence="2" id="KW-0521">NADP</keyword>
<sequence length="460" mass="50905">MSIKTVNPATNEKLKSFDEMSKDEIETVINQSDITYQSWRKTTYKQRSELLHKVAQILRIRKENLAELITTEMGKLIGESKAEIELSADIFDYYAENAEKFLANKILRPKYGEALIRYSPIGVLLGVQPWNFPFYQVARFAAPNIMIGNTILLKHASNVPQCGIALSEIFKEAGAPHGLYINLLIPGNKISRLLADERIKGASLTGSEQAGASLAEAAGKNIKKSVLELGGSDPFIVLDDANIDKTIYWAVIARMNNTGQCCVAAKRFIIMESVYFEFLNKFKAALLALKVGDPMDNETELGPLVSEEALTNLLDQINRSVKAGARIELGGRRIDRSGAYMEATILSDINKNNPVYSQELFGPVALLFKVRTVEEAISLANDTSYGLGASIFTSDIRQGKLIADQIDSGMVFINHPTWTQADLPFGGTKRSGYGRELSEFGTEEFVNKKLIRTSLLTDPF</sequence>
<feature type="domain" description="Aldehyde dehydrogenase" evidence="4">
    <location>
        <begin position="3"/>
        <end position="450"/>
    </location>
</feature>
<dbReference type="FunFam" id="3.40.309.10:FF:000010">
    <property type="entry name" value="Gamma-aminobutyraldehyde dehydrogenase"/>
    <property type="match status" value="1"/>
</dbReference>
<evidence type="ECO:0000313" key="5">
    <source>
        <dbReference type="EMBL" id="TFU88628.1"/>
    </source>
</evidence>
<dbReference type="OrthoDB" id="9762913at2"/>
<organism evidence="5 6">
    <name type="scientific">Dysgonomonas mossii</name>
    <dbReference type="NCBI Taxonomy" id="163665"/>
    <lineage>
        <taxon>Bacteria</taxon>
        <taxon>Pseudomonadati</taxon>
        <taxon>Bacteroidota</taxon>
        <taxon>Bacteroidia</taxon>
        <taxon>Bacteroidales</taxon>
        <taxon>Dysgonomonadaceae</taxon>
        <taxon>Dysgonomonas</taxon>
    </lineage>
</organism>
<dbReference type="InterPro" id="IPR016163">
    <property type="entry name" value="Ald_DH_C"/>
</dbReference>
<evidence type="ECO:0000256" key="2">
    <source>
        <dbReference type="ARBA" id="ARBA00022857"/>
    </source>
</evidence>
<accession>A0A4Y9IL25</accession>
<evidence type="ECO:0000313" key="6">
    <source>
        <dbReference type="Proteomes" id="UP000298285"/>
    </source>
</evidence>
<evidence type="ECO:0000256" key="3">
    <source>
        <dbReference type="ARBA" id="ARBA00023002"/>
    </source>
</evidence>
<dbReference type="AlphaFoldDB" id="A0A4Y9IL25"/>
<dbReference type="PANTHER" id="PTHR43217">
    <property type="entry name" value="SUCCINATE SEMIALDEHYDE DEHYDROGENASE [NAD(P)+] SAD"/>
    <property type="match status" value="1"/>
</dbReference>
<proteinExistence type="inferred from homology"/>
<dbReference type="EMBL" id="SPPK01000004">
    <property type="protein sequence ID" value="TFU88628.1"/>
    <property type="molecule type" value="Genomic_DNA"/>
</dbReference>
<dbReference type="GO" id="GO:0004777">
    <property type="term" value="F:succinate-semialdehyde dehydrogenase (NAD+) activity"/>
    <property type="evidence" value="ECO:0007669"/>
    <property type="project" value="TreeGrafter"/>
</dbReference>
<dbReference type="RefSeq" id="WP_135105807.1">
    <property type="nucleotide sequence ID" value="NZ_JADGKW010000004.1"/>
</dbReference>
<dbReference type="Gene3D" id="3.40.605.10">
    <property type="entry name" value="Aldehyde Dehydrogenase, Chain A, domain 1"/>
    <property type="match status" value="1"/>
</dbReference>
<dbReference type="GO" id="GO:0004030">
    <property type="term" value="F:aldehyde dehydrogenase [NAD(P)+] activity"/>
    <property type="evidence" value="ECO:0007669"/>
    <property type="project" value="InterPro"/>
</dbReference>
<keyword evidence="3" id="KW-0560">Oxidoreductase</keyword>
<dbReference type="PANTHER" id="PTHR43217:SF2">
    <property type="entry name" value="SUCCINATE-SEMIALDEHYDE DEHYDROGENASE [NADP(+)]"/>
    <property type="match status" value="1"/>
</dbReference>
<dbReference type="Gene3D" id="3.40.309.10">
    <property type="entry name" value="Aldehyde Dehydrogenase, Chain A, domain 2"/>
    <property type="match status" value="1"/>
</dbReference>
<name>A0A4Y9IL25_9BACT</name>
<dbReference type="InterPro" id="IPR015590">
    <property type="entry name" value="Aldehyde_DH_dom"/>
</dbReference>
<evidence type="ECO:0000259" key="4">
    <source>
        <dbReference type="Pfam" id="PF00171"/>
    </source>
</evidence>
<reference evidence="5 6" key="1">
    <citation type="submission" date="2019-03" db="EMBL/GenBank/DDBJ databases">
        <title>Diversity of the mouse oral microbiome.</title>
        <authorList>
            <person name="Joseph S."/>
            <person name="Aduse-Opoku J."/>
            <person name="Curtis M."/>
            <person name="Wade W."/>
            <person name="Hashim A."/>
        </authorList>
    </citation>
    <scope>NUCLEOTIDE SEQUENCE [LARGE SCALE GENOMIC DNA]</scope>
    <source>
        <strain evidence="5 6">P11</strain>
    </source>
</reference>
<dbReference type="CDD" id="cd07100">
    <property type="entry name" value="ALDH_SSADH1_GabD1"/>
    <property type="match status" value="1"/>
</dbReference>
<comment type="similarity">
    <text evidence="1">Belongs to the aldehyde dehydrogenase family.</text>
</comment>
<comment type="caution">
    <text evidence="5">The sequence shown here is derived from an EMBL/GenBank/DDBJ whole genome shotgun (WGS) entry which is preliminary data.</text>
</comment>
<dbReference type="InterPro" id="IPR016161">
    <property type="entry name" value="Ald_DH/histidinol_DH"/>
</dbReference>
<dbReference type="Proteomes" id="UP000298285">
    <property type="component" value="Unassembled WGS sequence"/>
</dbReference>
<dbReference type="SUPFAM" id="SSF53720">
    <property type="entry name" value="ALDH-like"/>
    <property type="match status" value="1"/>
</dbReference>
<dbReference type="FunFam" id="3.40.605.10:FF:000012">
    <property type="entry name" value="NAD-dependent succinate-semialdehyde dehydrogenase"/>
    <property type="match status" value="1"/>
</dbReference>
<dbReference type="InterPro" id="IPR047110">
    <property type="entry name" value="GABD/Sad-like"/>
</dbReference>
<dbReference type="Pfam" id="PF00171">
    <property type="entry name" value="Aldedh"/>
    <property type="match status" value="1"/>
</dbReference>